<dbReference type="AlphaFoldDB" id="A0A1A8URY2"/>
<reference evidence="1" key="1">
    <citation type="submission" date="2016-05" db="EMBL/GenBank/DDBJ databases">
        <authorList>
            <person name="Lavstsen T."/>
            <person name="Jespersen J.S."/>
        </authorList>
    </citation>
    <scope>NUCLEOTIDE SEQUENCE</scope>
    <source>
        <tissue evidence="1">Brain</tissue>
    </source>
</reference>
<name>A0A1A8URY2_NOTFU</name>
<reference evidence="1" key="2">
    <citation type="submission" date="2016-06" db="EMBL/GenBank/DDBJ databases">
        <title>The genome of a short-lived fish provides insights into sex chromosome evolution and the genetic control of aging.</title>
        <authorList>
            <person name="Reichwald K."/>
            <person name="Felder M."/>
            <person name="Petzold A."/>
            <person name="Koch P."/>
            <person name="Groth M."/>
            <person name="Platzer M."/>
        </authorList>
    </citation>
    <scope>NUCLEOTIDE SEQUENCE</scope>
    <source>
        <tissue evidence="1">Brain</tissue>
    </source>
</reference>
<feature type="non-terminal residue" evidence="1">
    <location>
        <position position="90"/>
    </location>
</feature>
<sequence length="90" mass="10165">GCRSVSSLQRPGGGVWVRLEISDPVMGGSARFRILRVSSLLLRIMWFFQIGGALSSWKGWEQNSCSRSRLRWIRISSGDPQQSWRSLEGP</sequence>
<accession>A0A1A8URY2</accession>
<organism evidence="1">
    <name type="scientific">Nothobranchius furzeri</name>
    <name type="common">Turquoise killifish</name>
    <dbReference type="NCBI Taxonomy" id="105023"/>
    <lineage>
        <taxon>Eukaryota</taxon>
        <taxon>Metazoa</taxon>
        <taxon>Chordata</taxon>
        <taxon>Craniata</taxon>
        <taxon>Vertebrata</taxon>
        <taxon>Euteleostomi</taxon>
        <taxon>Actinopterygii</taxon>
        <taxon>Neopterygii</taxon>
        <taxon>Teleostei</taxon>
        <taxon>Neoteleostei</taxon>
        <taxon>Acanthomorphata</taxon>
        <taxon>Ovalentaria</taxon>
        <taxon>Atherinomorphae</taxon>
        <taxon>Cyprinodontiformes</taxon>
        <taxon>Nothobranchiidae</taxon>
        <taxon>Nothobranchius</taxon>
    </lineage>
</organism>
<protein>
    <submittedName>
        <fullName evidence="1">Uncharacterized protein</fullName>
    </submittedName>
</protein>
<evidence type="ECO:0000313" key="1">
    <source>
        <dbReference type="EMBL" id="SBS49828.1"/>
    </source>
</evidence>
<gene>
    <name evidence="1" type="primary">Nfu_g_1_022765</name>
</gene>
<proteinExistence type="predicted"/>
<feature type="non-terminal residue" evidence="1">
    <location>
        <position position="1"/>
    </location>
</feature>
<dbReference type="EMBL" id="HAEJ01009371">
    <property type="protein sequence ID" value="SBS49828.1"/>
    <property type="molecule type" value="Transcribed_RNA"/>
</dbReference>